<proteinExistence type="inferred from homology"/>
<dbReference type="InterPro" id="IPR036028">
    <property type="entry name" value="SH3-like_dom_sf"/>
</dbReference>
<feature type="compositionally biased region" description="Low complexity" evidence="6">
    <location>
        <begin position="981"/>
        <end position="993"/>
    </location>
</feature>
<feature type="compositionally biased region" description="Low complexity" evidence="6">
    <location>
        <begin position="36"/>
        <end position="47"/>
    </location>
</feature>
<feature type="region of interest" description="Disordered" evidence="6">
    <location>
        <begin position="733"/>
        <end position="831"/>
    </location>
</feature>
<dbReference type="InterPro" id="IPR011009">
    <property type="entry name" value="Kinase-like_dom_sf"/>
</dbReference>
<dbReference type="GO" id="GO:0043235">
    <property type="term" value="C:receptor complex"/>
    <property type="evidence" value="ECO:0007669"/>
    <property type="project" value="TreeGrafter"/>
</dbReference>
<evidence type="ECO:0000256" key="2">
    <source>
        <dbReference type="ARBA" id="ARBA00022443"/>
    </source>
</evidence>
<dbReference type="GO" id="GO:0007169">
    <property type="term" value="P:cell surface receptor protein tyrosine kinase signaling pathway"/>
    <property type="evidence" value="ECO:0007669"/>
    <property type="project" value="TreeGrafter"/>
</dbReference>
<evidence type="ECO:0000256" key="5">
    <source>
        <dbReference type="PROSITE-ProRule" id="PRU00192"/>
    </source>
</evidence>
<dbReference type="AlphaFoldDB" id="A0A9P1N7A3"/>
<feature type="compositionally biased region" description="Basic residues" evidence="6">
    <location>
        <begin position="646"/>
        <end position="658"/>
    </location>
</feature>
<evidence type="ECO:0000313" key="10">
    <source>
        <dbReference type="Proteomes" id="UP001152747"/>
    </source>
</evidence>
<feature type="compositionally biased region" description="Low complexity" evidence="6">
    <location>
        <begin position="690"/>
        <end position="702"/>
    </location>
</feature>
<dbReference type="PROSITE" id="PS50011">
    <property type="entry name" value="PROTEIN_KINASE_DOM"/>
    <property type="match status" value="1"/>
</dbReference>
<dbReference type="GO" id="GO:0004714">
    <property type="term" value="F:transmembrane receptor protein tyrosine kinase activity"/>
    <property type="evidence" value="ECO:0007669"/>
    <property type="project" value="TreeGrafter"/>
</dbReference>
<evidence type="ECO:0000256" key="3">
    <source>
        <dbReference type="ARBA" id="ARBA00022553"/>
    </source>
</evidence>
<dbReference type="OrthoDB" id="339325at2759"/>
<feature type="region of interest" description="Disordered" evidence="6">
    <location>
        <begin position="644"/>
        <end position="714"/>
    </location>
</feature>
<dbReference type="GO" id="GO:0005886">
    <property type="term" value="C:plasma membrane"/>
    <property type="evidence" value="ECO:0007669"/>
    <property type="project" value="TreeGrafter"/>
</dbReference>
<dbReference type="PANTHER" id="PTHR24416">
    <property type="entry name" value="TYROSINE-PROTEIN KINASE RECEPTOR"/>
    <property type="match status" value="1"/>
</dbReference>
<dbReference type="InterPro" id="IPR008271">
    <property type="entry name" value="Ser/Thr_kinase_AS"/>
</dbReference>
<dbReference type="FunFam" id="2.30.30.40:FF:000033">
    <property type="entry name" value="FCH and double SH3 domains protein 2"/>
    <property type="match status" value="1"/>
</dbReference>
<dbReference type="Gene3D" id="1.10.510.10">
    <property type="entry name" value="Transferase(Phosphotransferase) domain 1"/>
    <property type="match status" value="1"/>
</dbReference>
<evidence type="ECO:0008006" key="11">
    <source>
        <dbReference type="Google" id="ProtNLM"/>
    </source>
</evidence>
<dbReference type="GO" id="GO:0005524">
    <property type="term" value="F:ATP binding"/>
    <property type="evidence" value="ECO:0007669"/>
    <property type="project" value="InterPro"/>
</dbReference>
<dbReference type="Pfam" id="PF14604">
    <property type="entry name" value="SH3_9"/>
    <property type="match status" value="1"/>
</dbReference>
<dbReference type="SMART" id="SM00220">
    <property type="entry name" value="S_TKc"/>
    <property type="match status" value="1"/>
</dbReference>
<reference evidence="9" key="1">
    <citation type="submission" date="2022-11" db="EMBL/GenBank/DDBJ databases">
        <authorList>
            <person name="Kikuchi T."/>
        </authorList>
    </citation>
    <scope>NUCLEOTIDE SEQUENCE</scope>
    <source>
        <strain evidence="9">PS1010</strain>
    </source>
</reference>
<dbReference type="GO" id="GO:0051130">
    <property type="term" value="P:positive regulation of cellular component organization"/>
    <property type="evidence" value="ECO:0007669"/>
    <property type="project" value="UniProtKB-ARBA"/>
</dbReference>
<evidence type="ECO:0000256" key="1">
    <source>
        <dbReference type="ARBA" id="ARBA00006529"/>
    </source>
</evidence>
<accession>A0A9P1N7A3</accession>
<feature type="compositionally biased region" description="Basic and acidic residues" evidence="6">
    <location>
        <begin position="767"/>
        <end position="778"/>
    </location>
</feature>
<dbReference type="Gene3D" id="2.30.30.40">
    <property type="entry name" value="SH3 Domains"/>
    <property type="match status" value="1"/>
</dbReference>
<dbReference type="SMART" id="SM00326">
    <property type="entry name" value="SH3"/>
    <property type="match status" value="1"/>
</dbReference>
<organism evidence="9 10">
    <name type="scientific">Caenorhabditis angaria</name>
    <dbReference type="NCBI Taxonomy" id="860376"/>
    <lineage>
        <taxon>Eukaryota</taxon>
        <taxon>Metazoa</taxon>
        <taxon>Ecdysozoa</taxon>
        <taxon>Nematoda</taxon>
        <taxon>Chromadorea</taxon>
        <taxon>Rhabditida</taxon>
        <taxon>Rhabditina</taxon>
        <taxon>Rhabditomorpha</taxon>
        <taxon>Rhabditoidea</taxon>
        <taxon>Rhabditidae</taxon>
        <taxon>Peloderinae</taxon>
        <taxon>Caenorhabditis</taxon>
    </lineage>
</organism>
<feature type="compositionally biased region" description="Pro residues" evidence="6">
    <location>
        <begin position="970"/>
        <end position="980"/>
    </location>
</feature>
<name>A0A9P1N7A3_9PELO</name>
<protein>
    <recommendedName>
        <fullName evidence="11">Mitogen-activated protein kinase kinase kinase</fullName>
    </recommendedName>
</protein>
<dbReference type="InterPro" id="IPR001452">
    <property type="entry name" value="SH3_domain"/>
</dbReference>
<dbReference type="SUPFAM" id="SSF50044">
    <property type="entry name" value="SH3-domain"/>
    <property type="match status" value="1"/>
</dbReference>
<dbReference type="Proteomes" id="UP001152747">
    <property type="component" value="Unassembled WGS sequence"/>
</dbReference>
<dbReference type="Gene3D" id="3.30.200.20">
    <property type="entry name" value="Phosphorylase Kinase, domain 1"/>
    <property type="match status" value="1"/>
</dbReference>
<dbReference type="PROSITE" id="PS50002">
    <property type="entry name" value="SH3"/>
    <property type="match status" value="1"/>
</dbReference>
<dbReference type="InterPro" id="IPR001245">
    <property type="entry name" value="Ser-Thr/Tyr_kinase_cat_dom"/>
</dbReference>
<evidence type="ECO:0000256" key="6">
    <source>
        <dbReference type="SAM" id="MobiDB-lite"/>
    </source>
</evidence>
<feature type="region of interest" description="Disordered" evidence="6">
    <location>
        <begin position="940"/>
        <end position="993"/>
    </location>
</feature>
<evidence type="ECO:0000259" key="8">
    <source>
        <dbReference type="PROSITE" id="PS50011"/>
    </source>
</evidence>
<gene>
    <name evidence="9" type="ORF">CAMP_LOCUS13069</name>
</gene>
<comment type="caution">
    <text evidence="9">The sequence shown here is derived from an EMBL/GenBank/DDBJ whole genome shotgun (WGS) entry which is preliminary data.</text>
</comment>
<dbReference type="SUPFAM" id="SSF56112">
    <property type="entry name" value="Protein kinase-like (PK-like)"/>
    <property type="match status" value="1"/>
</dbReference>
<sequence>MEPEFRPYVNLPPMTKTRSTSHLAPITPEHHRSTSCEDSASSSSESAVRIRQDPNLHRDSNIPSRFVVAYEYEAQKEDELNLPLGSIVRLITTDTNEDGWYKGDLDGRIGLFPSNYVRPIGEESNLLEFPAKNIQIPPQFQYLEQAEIGRGATATVFKIDLRVHAQDAEGMEIFDEFTTEKAALKRFNYHILDRTRTSVPPYEMLKREANLVNGLQHPNIVRLLGVCTEKPYFGLLLELCEGGSLRRVYHDNKQKTIPFRVLVDWALQIASGMEYLISQGYVHRDLKADNVLVKEEVCTCITEQNFEWCPDCGGRPFDRLKLKITDFGVTRELTAEAINRQSQVGTCAWLSPEAFHGTYSEASDIWSFGVVLWELLSKEEPYQGQVPASIMFQTGICGKSLEIDKNCPQKWRDIMQKCWNFRPESRPKFQELVKFFQGYKRELEEIGLVQNSEMDTQLKEAQVKIAQEFKDIYWKCSADQRNLLDQMIQQLYAPISGIERSKRASVAPATKARKKKKKPEISGPVGSMKHIYSIKVEEGSGKDQKNQFKFYDYSTLPRSFGKNAANFSASSPDLNLITDLTPNSEVAPKISRQKAIRKKHGRNSTDFLLASAATSPISDDLCAESMFAQIDNADDVVLIESTSKDNHHHHNHHSHHPKNGTFSRVLSKLPWKSSKRDSRDDDSTNASPITTRSSSSTNSSSRHQNLAPIFTGPHSRAPIAASQFLANRAQSEIMGGGGEDLTGRKNKVSPTGEKGSSRNNGFVKHTNLTERFTKEDPPSRPAQLHTNHQRKSVLDQPIPQSSPTSNSSPMSVMSSRRNTSSQDFPPPPNLAPTLSTYIPVGANEPTHYLMSNGYISAAPKPPHFATSPQFPTYLPVGGGCDDYIRVSGGNSPHPPPTYVAIGRNTDVVNNTQIYTNDFLAQKIQGLNVVNPQYYQCKPKNGGGGSLAGKNHHLGAGRGNHQNSDDEPPDHPAPPPPPISMAPPTIIAPVIPPR</sequence>
<keyword evidence="10" id="KW-1185">Reference proteome</keyword>
<keyword evidence="4" id="KW-0175">Coiled coil</keyword>
<feature type="domain" description="SH3" evidence="7">
    <location>
        <begin position="61"/>
        <end position="122"/>
    </location>
</feature>
<keyword evidence="3" id="KW-0597">Phosphoprotein</keyword>
<comment type="similarity">
    <text evidence="1">Belongs to the protein kinase superfamily. STE Ser/Thr protein kinase family. MAP kinase kinase kinase subfamily.</text>
</comment>
<feature type="compositionally biased region" description="Low complexity" evidence="6">
    <location>
        <begin position="801"/>
        <end position="818"/>
    </location>
</feature>
<dbReference type="PROSITE" id="PS00108">
    <property type="entry name" value="PROTEIN_KINASE_ST"/>
    <property type="match status" value="1"/>
</dbReference>
<dbReference type="GO" id="GO:0006950">
    <property type="term" value="P:response to stress"/>
    <property type="evidence" value="ECO:0007669"/>
    <property type="project" value="UniProtKB-ARBA"/>
</dbReference>
<feature type="region of interest" description="Disordered" evidence="6">
    <location>
        <begin position="1"/>
        <end position="56"/>
    </location>
</feature>
<dbReference type="PANTHER" id="PTHR24416:SF611">
    <property type="entry name" value="TYROSINE-PROTEIN KINASE TRANSMEMBRANE RECEPTOR ROR"/>
    <property type="match status" value="1"/>
</dbReference>
<keyword evidence="2 5" id="KW-0728">SH3 domain</keyword>
<feature type="domain" description="Protein kinase" evidence="8">
    <location>
        <begin position="142"/>
        <end position="436"/>
    </location>
</feature>
<dbReference type="InterPro" id="IPR050122">
    <property type="entry name" value="RTK"/>
</dbReference>
<evidence type="ECO:0000313" key="9">
    <source>
        <dbReference type="EMBL" id="CAI5450432.1"/>
    </source>
</evidence>
<evidence type="ECO:0000256" key="4">
    <source>
        <dbReference type="ARBA" id="ARBA00023054"/>
    </source>
</evidence>
<dbReference type="EMBL" id="CANHGI010000005">
    <property type="protein sequence ID" value="CAI5450432.1"/>
    <property type="molecule type" value="Genomic_DNA"/>
</dbReference>
<evidence type="ECO:0000259" key="7">
    <source>
        <dbReference type="PROSITE" id="PS50002"/>
    </source>
</evidence>
<dbReference type="Pfam" id="PF07714">
    <property type="entry name" value="PK_Tyr_Ser-Thr"/>
    <property type="match status" value="1"/>
</dbReference>
<dbReference type="InterPro" id="IPR000719">
    <property type="entry name" value="Prot_kinase_dom"/>
</dbReference>
<feature type="region of interest" description="Disordered" evidence="6">
    <location>
        <begin position="504"/>
        <end position="525"/>
    </location>
</feature>